<feature type="transmembrane region" description="Helical" evidence="1">
    <location>
        <begin position="81"/>
        <end position="102"/>
    </location>
</feature>
<dbReference type="KEGG" id="scj:SCANT_v1c04120"/>
<dbReference type="STRING" id="362837.SCANT_v1c04120"/>
<evidence type="ECO:0000313" key="3">
    <source>
        <dbReference type="Proteomes" id="UP000063919"/>
    </source>
</evidence>
<evidence type="ECO:0000313" key="2">
    <source>
        <dbReference type="EMBL" id="ALD66320.1"/>
    </source>
</evidence>
<dbReference type="EMBL" id="CP012622">
    <property type="protein sequence ID" value="ALD66320.1"/>
    <property type="molecule type" value="Genomic_DNA"/>
</dbReference>
<name>A0A0M4KED3_9MOLU</name>
<keyword evidence="1" id="KW-1133">Transmembrane helix</keyword>
<evidence type="ECO:0000256" key="1">
    <source>
        <dbReference type="SAM" id="Phobius"/>
    </source>
</evidence>
<feature type="transmembrane region" description="Helical" evidence="1">
    <location>
        <begin position="108"/>
        <end position="128"/>
    </location>
</feature>
<dbReference type="AlphaFoldDB" id="A0A0M4KED3"/>
<accession>A0A0M4KED3</accession>
<dbReference type="PATRIC" id="fig|362837.3.peg.416"/>
<sequence length="130" mass="14811">MAIILIASLTCTIIPININLCTDKLEKRIKHYFIIDKAMKKYISALYVVNLIIFEVVSLIIFLLALIFFKINVDYKVILMFLTFRLISYTFGFIIAIILGSITNSINGITPLSMLVFWTIIFISGITLPL</sequence>
<reference evidence="2 3" key="1">
    <citation type="journal article" date="2015" name="Genome Announc.">
        <title>Complete Genome Sequence of Spiroplasma cantharicola CC-1T (DSM 21588), a Bacterium Isolated from Soldier Beetle (Cantharis carolinus).</title>
        <authorList>
            <person name="Lo W.S."/>
            <person name="Liu P.Y."/>
            <person name="Kuo C.H."/>
        </authorList>
    </citation>
    <scope>NUCLEOTIDE SEQUENCE [LARGE SCALE GENOMIC DNA]</scope>
    <source>
        <strain evidence="2 3">CC-1</strain>
    </source>
</reference>
<keyword evidence="1" id="KW-0472">Membrane</keyword>
<keyword evidence="1" id="KW-0812">Transmembrane</keyword>
<feature type="transmembrane region" description="Helical" evidence="1">
    <location>
        <begin position="45"/>
        <end position="69"/>
    </location>
</feature>
<proteinExistence type="predicted"/>
<evidence type="ECO:0008006" key="4">
    <source>
        <dbReference type="Google" id="ProtNLM"/>
    </source>
</evidence>
<keyword evidence="3" id="KW-1185">Reference proteome</keyword>
<dbReference type="RefSeq" id="WP_053946080.1">
    <property type="nucleotide sequence ID" value="NZ_CP012622.1"/>
</dbReference>
<dbReference type="Proteomes" id="UP000063919">
    <property type="component" value="Chromosome"/>
</dbReference>
<gene>
    <name evidence="2" type="ORF">SCANT_v1c04120</name>
</gene>
<dbReference type="OrthoDB" id="392091at2"/>
<protein>
    <recommendedName>
        <fullName evidence="4">ABC-2 type transporter domain-containing protein</fullName>
    </recommendedName>
</protein>
<organism evidence="2 3">
    <name type="scientific">Spiroplasma cantharicola</name>
    <dbReference type="NCBI Taxonomy" id="362837"/>
    <lineage>
        <taxon>Bacteria</taxon>
        <taxon>Bacillati</taxon>
        <taxon>Mycoplasmatota</taxon>
        <taxon>Mollicutes</taxon>
        <taxon>Entomoplasmatales</taxon>
        <taxon>Spiroplasmataceae</taxon>
        <taxon>Spiroplasma</taxon>
    </lineage>
</organism>